<gene>
    <name evidence="1" type="ORF">MM171A01448_0003</name>
    <name evidence="2" type="ORF">MM171B01050_0007</name>
</gene>
<evidence type="ECO:0000313" key="1">
    <source>
        <dbReference type="EMBL" id="QJA98888.1"/>
    </source>
</evidence>
<organism evidence="2">
    <name type="scientific">viral metagenome</name>
    <dbReference type="NCBI Taxonomy" id="1070528"/>
    <lineage>
        <taxon>unclassified sequences</taxon>
        <taxon>metagenomes</taxon>
        <taxon>organismal metagenomes</taxon>
    </lineage>
</organism>
<protein>
    <submittedName>
        <fullName evidence="2">Uncharacterized protein</fullName>
    </submittedName>
</protein>
<proteinExistence type="predicted"/>
<reference evidence="2" key="1">
    <citation type="submission" date="2020-03" db="EMBL/GenBank/DDBJ databases">
        <title>The deep terrestrial virosphere.</title>
        <authorList>
            <person name="Holmfeldt K."/>
            <person name="Nilsson E."/>
            <person name="Simone D."/>
            <person name="Lopez-Fernandez M."/>
            <person name="Wu X."/>
            <person name="de Brujin I."/>
            <person name="Lundin D."/>
            <person name="Andersson A."/>
            <person name="Bertilsson S."/>
            <person name="Dopson M."/>
        </authorList>
    </citation>
    <scope>NUCLEOTIDE SEQUENCE</scope>
    <source>
        <strain evidence="1">MM171A01448</strain>
        <strain evidence="2">MM171B01050</strain>
    </source>
</reference>
<dbReference type="AlphaFoldDB" id="A0A6M3M548"/>
<dbReference type="EMBL" id="MT143812">
    <property type="protein sequence ID" value="QJB02867.1"/>
    <property type="molecule type" value="Genomic_DNA"/>
</dbReference>
<evidence type="ECO:0000313" key="2">
    <source>
        <dbReference type="EMBL" id="QJB02867.1"/>
    </source>
</evidence>
<name>A0A6M3M548_9ZZZZ</name>
<accession>A0A6M3M548</accession>
<dbReference type="EMBL" id="MT143616">
    <property type="protein sequence ID" value="QJA98888.1"/>
    <property type="molecule type" value="Genomic_DNA"/>
</dbReference>
<sequence>MSGKRRRMVDVGVRLPVEIVEIIDGRVAKWNMNHLYRDRSKYLREFITREMLRSHHRRKKGRKAEKERE</sequence>